<comment type="caution">
    <text evidence="1">The sequence shown here is derived from an EMBL/GenBank/DDBJ whole genome shotgun (WGS) entry which is preliminary data.</text>
</comment>
<dbReference type="AlphaFoldDB" id="A0A6P0UGY8"/>
<dbReference type="EMBL" id="JAABOO010000001">
    <property type="protein sequence ID" value="NER12277.1"/>
    <property type="molecule type" value="Genomic_DNA"/>
</dbReference>
<proteinExistence type="predicted"/>
<dbReference type="RefSeq" id="WP_163605305.1">
    <property type="nucleotide sequence ID" value="NZ_JAABOO010000001.1"/>
</dbReference>
<evidence type="ECO:0000313" key="1">
    <source>
        <dbReference type="EMBL" id="NER12277.1"/>
    </source>
</evidence>
<gene>
    <name evidence="1" type="ORF">GWK08_02375</name>
</gene>
<evidence type="ECO:0000313" key="2">
    <source>
        <dbReference type="Proteomes" id="UP000468581"/>
    </source>
</evidence>
<organism evidence="1 2">
    <name type="scientific">Leptobacterium flavescens</name>
    <dbReference type="NCBI Taxonomy" id="472055"/>
    <lineage>
        <taxon>Bacteria</taxon>
        <taxon>Pseudomonadati</taxon>
        <taxon>Bacteroidota</taxon>
        <taxon>Flavobacteriia</taxon>
        <taxon>Flavobacteriales</taxon>
        <taxon>Flavobacteriaceae</taxon>
        <taxon>Leptobacterium</taxon>
    </lineage>
</organism>
<name>A0A6P0UGY8_9FLAO</name>
<reference evidence="1 2" key="1">
    <citation type="submission" date="2020-01" db="EMBL/GenBank/DDBJ databases">
        <title>Leptobacterium flavescens.</title>
        <authorList>
            <person name="Wang G."/>
        </authorList>
    </citation>
    <scope>NUCLEOTIDE SEQUENCE [LARGE SCALE GENOMIC DNA]</scope>
    <source>
        <strain evidence="1 2">KCTC 22160</strain>
    </source>
</reference>
<dbReference type="Pfam" id="PF13783">
    <property type="entry name" value="DUF4177"/>
    <property type="match status" value="1"/>
</dbReference>
<keyword evidence="2" id="KW-1185">Reference proteome</keyword>
<accession>A0A6P0UGY8</accession>
<protein>
    <submittedName>
        <fullName evidence="1">DUF4177 domain-containing protein</fullName>
    </submittedName>
</protein>
<sequence>MKEYKIIKQKAGLFMKDSDFEDLLNNEARNGWKLINVVLHGGALKAFMEKSRI</sequence>
<dbReference type="InterPro" id="IPR025234">
    <property type="entry name" value="YjzH-like"/>
</dbReference>
<dbReference type="Proteomes" id="UP000468581">
    <property type="component" value="Unassembled WGS sequence"/>
</dbReference>